<evidence type="ECO:0000259" key="5">
    <source>
        <dbReference type="PROSITE" id="PS01031"/>
    </source>
</evidence>
<dbReference type="Pfam" id="PF00011">
    <property type="entry name" value="HSP20"/>
    <property type="match status" value="1"/>
</dbReference>
<dbReference type="AlphaFoldDB" id="A0A9P8VMY2"/>
<dbReference type="EMBL" id="JAGPYM010000075">
    <property type="protein sequence ID" value="KAH6869291.1"/>
    <property type="molecule type" value="Genomic_DNA"/>
</dbReference>
<keyword evidence="7" id="KW-1185">Reference proteome</keyword>
<organism evidence="6 7">
    <name type="scientific">Thelonectria olida</name>
    <dbReference type="NCBI Taxonomy" id="1576542"/>
    <lineage>
        <taxon>Eukaryota</taxon>
        <taxon>Fungi</taxon>
        <taxon>Dikarya</taxon>
        <taxon>Ascomycota</taxon>
        <taxon>Pezizomycotina</taxon>
        <taxon>Sordariomycetes</taxon>
        <taxon>Hypocreomycetidae</taxon>
        <taxon>Hypocreales</taxon>
        <taxon>Nectriaceae</taxon>
        <taxon>Thelonectria</taxon>
    </lineage>
</organism>
<evidence type="ECO:0000256" key="4">
    <source>
        <dbReference type="SAM" id="MobiDB-lite"/>
    </source>
</evidence>
<name>A0A9P8VMY2_9HYPO</name>
<dbReference type="Proteomes" id="UP000777438">
    <property type="component" value="Unassembled WGS sequence"/>
</dbReference>
<evidence type="ECO:0000256" key="3">
    <source>
        <dbReference type="RuleBase" id="RU003616"/>
    </source>
</evidence>
<feature type="region of interest" description="Disordered" evidence="4">
    <location>
        <begin position="110"/>
        <end position="143"/>
    </location>
</feature>
<dbReference type="InterPro" id="IPR031107">
    <property type="entry name" value="Small_HSP"/>
</dbReference>
<evidence type="ECO:0000313" key="7">
    <source>
        <dbReference type="Proteomes" id="UP000777438"/>
    </source>
</evidence>
<dbReference type="InterPro" id="IPR002068">
    <property type="entry name" value="A-crystallin/Hsp20_dom"/>
</dbReference>
<proteinExistence type="inferred from homology"/>
<dbReference type="PANTHER" id="PTHR11527">
    <property type="entry name" value="HEAT-SHOCK PROTEIN 20 FAMILY MEMBER"/>
    <property type="match status" value="1"/>
</dbReference>
<feature type="domain" description="SHSP" evidence="5">
    <location>
        <begin position="38"/>
        <end position="202"/>
    </location>
</feature>
<dbReference type="OrthoDB" id="1431247at2759"/>
<comment type="similarity">
    <text evidence="2 3">Belongs to the small heat shock protein (HSP20) family.</text>
</comment>
<dbReference type="PROSITE" id="PS01031">
    <property type="entry name" value="SHSP"/>
    <property type="match status" value="1"/>
</dbReference>
<gene>
    <name evidence="6" type="ORF">B0T10DRAFT_501708</name>
</gene>
<accession>A0A9P8VMY2</accession>
<evidence type="ECO:0000313" key="6">
    <source>
        <dbReference type="EMBL" id="KAH6869291.1"/>
    </source>
</evidence>
<reference evidence="6 7" key="1">
    <citation type="journal article" date="2021" name="Nat. Commun.">
        <title>Genetic determinants of endophytism in the Arabidopsis root mycobiome.</title>
        <authorList>
            <person name="Mesny F."/>
            <person name="Miyauchi S."/>
            <person name="Thiergart T."/>
            <person name="Pickel B."/>
            <person name="Atanasova L."/>
            <person name="Karlsson M."/>
            <person name="Huettel B."/>
            <person name="Barry K.W."/>
            <person name="Haridas S."/>
            <person name="Chen C."/>
            <person name="Bauer D."/>
            <person name="Andreopoulos W."/>
            <person name="Pangilinan J."/>
            <person name="LaButti K."/>
            <person name="Riley R."/>
            <person name="Lipzen A."/>
            <person name="Clum A."/>
            <person name="Drula E."/>
            <person name="Henrissat B."/>
            <person name="Kohler A."/>
            <person name="Grigoriev I.V."/>
            <person name="Martin F.M."/>
            <person name="Hacquard S."/>
        </authorList>
    </citation>
    <scope>NUCLEOTIDE SEQUENCE [LARGE SCALE GENOMIC DNA]</scope>
    <source>
        <strain evidence="6 7">MPI-CAGE-CH-0241</strain>
    </source>
</reference>
<dbReference type="SUPFAM" id="SSF49764">
    <property type="entry name" value="HSP20-like chaperones"/>
    <property type="match status" value="1"/>
</dbReference>
<sequence length="202" mass="22637">MALFSSNLYNPGVSFAPLLRLLDDFDNYSRQDQKGRRAGLLHWQPKFDACETSEAYKLQGELPGMKKDEVYIEFTDPQTMVIRGKTERTYASGTAPADLVQGTTMRGAITEGGKEQQPSQQATAEDQEDSPKPTEQSMDAGKQPAYQAKYWLTERSVGEFSRSFSFPTHVDQDAVTANFKDGIVNIVVPKSKNHEHRRIQIG</sequence>
<dbReference type="InterPro" id="IPR008978">
    <property type="entry name" value="HSP20-like_chaperone"/>
</dbReference>
<evidence type="ECO:0000256" key="1">
    <source>
        <dbReference type="ARBA" id="ARBA00023016"/>
    </source>
</evidence>
<comment type="caution">
    <text evidence="6">The sequence shown here is derived from an EMBL/GenBank/DDBJ whole genome shotgun (WGS) entry which is preliminary data.</text>
</comment>
<keyword evidence="1 6" id="KW-0346">Stress response</keyword>
<dbReference type="CDD" id="cd06464">
    <property type="entry name" value="ACD_sHsps-like"/>
    <property type="match status" value="1"/>
</dbReference>
<protein>
    <submittedName>
        <fullName evidence="6">Heat shock protein 30</fullName>
    </submittedName>
</protein>
<dbReference type="Gene3D" id="2.60.40.790">
    <property type="match status" value="1"/>
</dbReference>
<evidence type="ECO:0000256" key="2">
    <source>
        <dbReference type="PROSITE-ProRule" id="PRU00285"/>
    </source>
</evidence>